<keyword evidence="6 7" id="KW-0472">Membrane</keyword>
<dbReference type="AlphaFoldDB" id="A0A6M8HFS7"/>
<dbReference type="RefSeq" id="WP_171832780.1">
    <property type="nucleotide sequence ID" value="NZ_CP053708.1"/>
</dbReference>
<dbReference type="PANTHER" id="PTHR23513:SF11">
    <property type="entry name" value="STAPHYLOFERRIN A TRANSPORTER"/>
    <property type="match status" value="1"/>
</dbReference>
<evidence type="ECO:0000256" key="2">
    <source>
        <dbReference type="ARBA" id="ARBA00022448"/>
    </source>
</evidence>
<keyword evidence="3" id="KW-1003">Cell membrane</keyword>
<dbReference type="Pfam" id="PF05977">
    <property type="entry name" value="MFS_3"/>
    <property type="match status" value="1"/>
</dbReference>
<proteinExistence type="predicted"/>
<keyword evidence="5 7" id="KW-1133">Transmembrane helix</keyword>
<feature type="transmembrane region" description="Helical" evidence="7">
    <location>
        <begin position="350"/>
        <end position="372"/>
    </location>
</feature>
<organism evidence="9 10">
    <name type="scientific">Lichenicola cladoniae</name>
    <dbReference type="NCBI Taxonomy" id="1484109"/>
    <lineage>
        <taxon>Bacteria</taxon>
        <taxon>Pseudomonadati</taxon>
        <taxon>Pseudomonadota</taxon>
        <taxon>Alphaproteobacteria</taxon>
        <taxon>Acetobacterales</taxon>
        <taxon>Acetobacteraceae</taxon>
        <taxon>Lichenicola</taxon>
    </lineage>
</organism>
<evidence type="ECO:0000256" key="4">
    <source>
        <dbReference type="ARBA" id="ARBA00022692"/>
    </source>
</evidence>
<evidence type="ECO:0000256" key="5">
    <source>
        <dbReference type="ARBA" id="ARBA00022989"/>
    </source>
</evidence>
<evidence type="ECO:0000313" key="10">
    <source>
        <dbReference type="Proteomes" id="UP000500767"/>
    </source>
</evidence>
<dbReference type="InterPro" id="IPR020846">
    <property type="entry name" value="MFS_dom"/>
</dbReference>
<dbReference type="KEGG" id="lck:HN018_01000"/>
<feature type="transmembrane region" description="Helical" evidence="7">
    <location>
        <begin position="59"/>
        <end position="80"/>
    </location>
</feature>
<evidence type="ECO:0000313" key="9">
    <source>
        <dbReference type="EMBL" id="QKE88817.1"/>
    </source>
</evidence>
<feature type="transmembrane region" description="Helical" evidence="7">
    <location>
        <begin position="230"/>
        <end position="252"/>
    </location>
</feature>
<dbReference type="GO" id="GO:0022857">
    <property type="term" value="F:transmembrane transporter activity"/>
    <property type="evidence" value="ECO:0007669"/>
    <property type="project" value="InterPro"/>
</dbReference>
<evidence type="ECO:0000256" key="6">
    <source>
        <dbReference type="ARBA" id="ARBA00023136"/>
    </source>
</evidence>
<feature type="transmembrane region" description="Helical" evidence="7">
    <location>
        <begin position="320"/>
        <end position="338"/>
    </location>
</feature>
<reference evidence="9 10" key="1">
    <citation type="journal article" date="2014" name="World J. Microbiol. Biotechnol.">
        <title>Biodiversity and physiological characteristics of Antarctic and Arctic lichens-associated bacteria.</title>
        <authorList>
            <person name="Lee Y.M."/>
            <person name="Kim E.H."/>
            <person name="Lee H.K."/>
            <person name="Hong S.G."/>
        </authorList>
    </citation>
    <scope>NUCLEOTIDE SEQUENCE [LARGE SCALE GENOMIC DNA]</scope>
    <source>
        <strain evidence="9 10">PAMC 26569</strain>
    </source>
</reference>
<dbReference type="SUPFAM" id="SSF103473">
    <property type="entry name" value="MFS general substrate transporter"/>
    <property type="match status" value="1"/>
</dbReference>
<keyword evidence="4 7" id="KW-0812">Transmembrane</keyword>
<evidence type="ECO:0000259" key="8">
    <source>
        <dbReference type="PROSITE" id="PS50850"/>
    </source>
</evidence>
<keyword evidence="10" id="KW-1185">Reference proteome</keyword>
<feature type="transmembrane region" description="Helical" evidence="7">
    <location>
        <begin position="293"/>
        <end position="314"/>
    </location>
</feature>
<sequence length="411" mass="42493">MAAQEDSLASLKRGPLAVLRERNFALFFAATTASTLGSAVVPVALTFALLSLHFSATKIGLVLAAQTTPTVVLMLAGGVVGDRWPRRRLMMGADFLRCIAQGLLALLLALGHPPLLALMTLAAGVGVGNAFFGPAETGLIPQVVQPETIKEANSLLSITGSLSAVIGPSVGGLLVGLGNAPMAIGLDATSYALSAACLALMHVAEQARPPSTSFLADLISGWHEFRKHRWLVLVTLQYGLLNLAAFAPFFVLGPVLFGSIPHGAQLWGLVASATGVGGVIGGLLILRFRPHRPLVAFELSAAFLTIPLVLLAFHARVLPLVLGSAMFGAALAVLNVMVQTTIQERIPGEVLSRVNALFSLVAMGLGPIGYALCGPVAHVVGTRNALAAGAAVILISAALLIGSRSIRNLES</sequence>
<feature type="domain" description="Major facilitator superfamily (MFS) profile" evidence="8">
    <location>
        <begin position="23"/>
        <end position="411"/>
    </location>
</feature>
<dbReference type="InterPro" id="IPR036259">
    <property type="entry name" value="MFS_trans_sf"/>
</dbReference>
<evidence type="ECO:0000256" key="3">
    <source>
        <dbReference type="ARBA" id="ARBA00022475"/>
    </source>
</evidence>
<feature type="transmembrane region" description="Helical" evidence="7">
    <location>
        <begin position="384"/>
        <end position="402"/>
    </location>
</feature>
<dbReference type="EMBL" id="CP053708">
    <property type="protein sequence ID" value="QKE88817.1"/>
    <property type="molecule type" value="Genomic_DNA"/>
</dbReference>
<dbReference type="GO" id="GO:0005886">
    <property type="term" value="C:plasma membrane"/>
    <property type="evidence" value="ECO:0007669"/>
    <property type="project" value="UniProtKB-SubCell"/>
</dbReference>
<name>A0A6M8HFS7_9PROT</name>
<accession>A0A6M8HFS7</accession>
<dbReference type="Proteomes" id="UP000500767">
    <property type="component" value="Chromosome"/>
</dbReference>
<dbReference type="PROSITE" id="PS50850">
    <property type="entry name" value="MFS"/>
    <property type="match status" value="1"/>
</dbReference>
<gene>
    <name evidence="9" type="ORF">HN018_01000</name>
</gene>
<feature type="transmembrane region" description="Helical" evidence="7">
    <location>
        <begin position="24"/>
        <end position="53"/>
    </location>
</feature>
<dbReference type="InterPro" id="IPR022324">
    <property type="entry name" value="Bacilysin_exporter_BacE_put"/>
</dbReference>
<dbReference type="InterPro" id="IPR010290">
    <property type="entry name" value="TM_effector"/>
</dbReference>
<dbReference type="PANTHER" id="PTHR23513">
    <property type="entry name" value="INTEGRAL MEMBRANE EFFLUX PROTEIN-RELATED"/>
    <property type="match status" value="1"/>
</dbReference>
<dbReference type="CDD" id="cd06173">
    <property type="entry name" value="MFS_MefA_like"/>
    <property type="match status" value="1"/>
</dbReference>
<dbReference type="Gene3D" id="1.20.1250.20">
    <property type="entry name" value="MFS general substrate transporter like domains"/>
    <property type="match status" value="1"/>
</dbReference>
<comment type="subcellular location">
    <subcellularLocation>
        <location evidence="1">Cell membrane</location>
        <topology evidence="1">Multi-pass membrane protein</topology>
    </subcellularLocation>
</comment>
<evidence type="ECO:0000256" key="1">
    <source>
        <dbReference type="ARBA" id="ARBA00004651"/>
    </source>
</evidence>
<evidence type="ECO:0000256" key="7">
    <source>
        <dbReference type="SAM" id="Phobius"/>
    </source>
</evidence>
<feature type="transmembrane region" description="Helical" evidence="7">
    <location>
        <begin position="155"/>
        <end position="177"/>
    </location>
</feature>
<protein>
    <submittedName>
        <fullName evidence="9">MFS transporter</fullName>
    </submittedName>
</protein>
<keyword evidence="2" id="KW-0813">Transport</keyword>
<dbReference type="PRINTS" id="PR01988">
    <property type="entry name" value="EXPORTERBACE"/>
</dbReference>
<feature type="transmembrane region" description="Helical" evidence="7">
    <location>
        <begin position="264"/>
        <end position="286"/>
    </location>
</feature>